<dbReference type="EMBL" id="LS483487">
    <property type="protein sequence ID" value="SQJ02960.1"/>
    <property type="molecule type" value="Genomic_DNA"/>
</dbReference>
<protein>
    <submittedName>
        <fullName evidence="2">Endo-1,4-beta-xylanase Z</fullName>
        <ecNumber evidence="2">3.2.1.8</ecNumber>
    </submittedName>
</protein>
<accession>A0AAX2JAC2</accession>
<dbReference type="GeneID" id="78456173"/>
<dbReference type="RefSeq" id="WP_005977054.1">
    <property type="nucleotide sequence ID" value="NZ_BAABXY010000001.1"/>
</dbReference>
<keyword evidence="1" id="KW-0472">Membrane</keyword>
<evidence type="ECO:0000256" key="1">
    <source>
        <dbReference type="SAM" id="Phobius"/>
    </source>
</evidence>
<dbReference type="InterPro" id="IPR029058">
    <property type="entry name" value="AB_hydrolase_fold"/>
</dbReference>
<dbReference type="Gene3D" id="3.40.50.1820">
    <property type="entry name" value="alpha/beta hydrolase"/>
    <property type="match status" value="1"/>
</dbReference>
<dbReference type="PANTHER" id="PTHR48098:SF1">
    <property type="entry name" value="DIACYLGLYCEROL ACYLTRANSFERASE_MYCOLYLTRANSFERASE AG85A"/>
    <property type="match status" value="1"/>
</dbReference>
<dbReference type="GO" id="GO:0016747">
    <property type="term" value="F:acyltransferase activity, transferring groups other than amino-acyl groups"/>
    <property type="evidence" value="ECO:0007669"/>
    <property type="project" value="TreeGrafter"/>
</dbReference>
<dbReference type="KEGG" id="ful:C4N20_15200"/>
<feature type="transmembrane region" description="Helical" evidence="1">
    <location>
        <begin position="6"/>
        <end position="24"/>
    </location>
</feature>
<dbReference type="AlphaFoldDB" id="A0AAX2JAC2"/>
<keyword evidence="2" id="KW-0378">Hydrolase</keyword>
<organism evidence="2 3">
    <name type="scientific">Fusobacterium ulcerans</name>
    <dbReference type="NCBI Taxonomy" id="861"/>
    <lineage>
        <taxon>Bacteria</taxon>
        <taxon>Fusobacteriati</taxon>
        <taxon>Fusobacteriota</taxon>
        <taxon>Fusobacteriia</taxon>
        <taxon>Fusobacteriales</taxon>
        <taxon>Fusobacteriaceae</taxon>
        <taxon>Fusobacterium</taxon>
    </lineage>
</organism>
<keyword evidence="1" id="KW-0812">Transmembrane</keyword>
<gene>
    <name evidence="2" type="primary">xynZ</name>
    <name evidence="2" type="ORF">NCTC12112_01616</name>
</gene>
<sequence length="342" mass="40258">MVLKFFLLWIMIMLGIFYIITYPYKSKLARKLKRVNSFEEIEFIKNSATDYSDISQDEINEYVVLEERSIKSSFVNEEMKYTIITPKNNIKDNIPCLFLLHGLRDENKDWLEKGKLLENYVSLLKKGDIKPMIFILTGSGGEGQSWYSNFATEKGYQYEDYIIGELIPEIKTQLPKSSLGIVGFSMGGYAAFKLGLKYIDIFRVIGSFSGAINLIRMSVNRRVIRLFKFMYIPKFLFSSVDKKQFIRVFGSWGYKILKEDPYSMIKYMKAEKLNDKYFYASVGIEDRVNHLMLQQWLDVMGRMKKNKYNFKGYLCDGETHTWDYVARDMSNFLKFFNEKINK</sequence>
<dbReference type="InterPro" id="IPR050583">
    <property type="entry name" value="Mycobacterial_A85_antigen"/>
</dbReference>
<dbReference type="Proteomes" id="UP000249008">
    <property type="component" value="Chromosome 1"/>
</dbReference>
<evidence type="ECO:0000313" key="3">
    <source>
        <dbReference type="Proteomes" id="UP000249008"/>
    </source>
</evidence>
<dbReference type="PANTHER" id="PTHR48098">
    <property type="entry name" value="ENTEROCHELIN ESTERASE-RELATED"/>
    <property type="match status" value="1"/>
</dbReference>
<keyword evidence="2" id="KW-0326">Glycosidase</keyword>
<dbReference type="GO" id="GO:0031176">
    <property type="term" value="F:endo-1,4-beta-xylanase activity"/>
    <property type="evidence" value="ECO:0007669"/>
    <property type="project" value="UniProtKB-EC"/>
</dbReference>
<reference evidence="2 3" key="1">
    <citation type="submission" date="2018-06" db="EMBL/GenBank/DDBJ databases">
        <authorList>
            <consortium name="Pathogen Informatics"/>
            <person name="Doyle S."/>
        </authorList>
    </citation>
    <scope>NUCLEOTIDE SEQUENCE [LARGE SCALE GENOMIC DNA]</scope>
    <source>
        <strain evidence="2 3">NCTC12112</strain>
    </source>
</reference>
<evidence type="ECO:0000313" key="2">
    <source>
        <dbReference type="EMBL" id="SQJ02960.1"/>
    </source>
</evidence>
<dbReference type="EC" id="3.2.1.8" evidence="2"/>
<dbReference type="InterPro" id="IPR000801">
    <property type="entry name" value="Esterase-like"/>
</dbReference>
<dbReference type="SUPFAM" id="SSF53474">
    <property type="entry name" value="alpha/beta-Hydrolases"/>
    <property type="match status" value="1"/>
</dbReference>
<keyword evidence="1" id="KW-1133">Transmembrane helix</keyword>
<dbReference type="Pfam" id="PF00756">
    <property type="entry name" value="Esterase"/>
    <property type="match status" value="1"/>
</dbReference>
<proteinExistence type="predicted"/>
<name>A0AAX2JAC2_9FUSO</name>